<dbReference type="RefSeq" id="WP_107136250.1">
    <property type="nucleotide sequence ID" value="NZ_PYSV01000001.1"/>
</dbReference>
<feature type="transmembrane region" description="Helical" evidence="1">
    <location>
        <begin position="199"/>
        <end position="220"/>
    </location>
</feature>
<keyword evidence="1" id="KW-0472">Membrane</keyword>
<dbReference type="PANTHER" id="PTHR43471">
    <property type="entry name" value="ABC TRANSPORTER PERMEASE"/>
    <property type="match status" value="1"/>
</dbReference>
<dbReference type="OrthoDB" id="5486437at2"/>
<evidence type="ECO:0000256" key="1">
    <source>
        <dbReference type="SAM" id="Phobius"/>
    </source>
</evidence>
<organism evidence="2 3">
    <name type="scientific">Deinococcus arcticus</name>
    <dbReference type="NCBI Taxonomy" id="2136176"/>
    <lineage>
        <taxon>Bacteria</taxon>
        <taxon>Thermotogati</taxon>
        <taxon>Deinococcota</taxon>
        <taxon>Deinococci</taxon>
        <taxon>Deinococcales</taxon>
        <taxon>Deinococcaceae</taxon>
        <taxon>Deinococcus</taxon>
    </lineage>
</organism>
<dbReference type="GO" id="GO:0140359">
    <property type="term" value="F:ABC-type transporter activity"/>
    <property type="evidence" value="ECO:0007669"/>
    <property type="project" value="InterPro"/>
</dbReference>
<gene>
    <name evidence="2" type="ORF">C8263_01145</name>
</gene>
<comment type="caution">
    <text evidence="2">The sequence shown here is derived from an EMBL/GenBank/DDBJ whole genome shotgun (WGS) entry which is preliminary data.</text>
</comment>
<sequence>MRARGLRPALVWQVATRDLLATVRDRRTLNATILMPLILIPLLTLGLPLMMGGLIGGQQQARQTVGVSGTVPAALRAALERDETLPDGTVVRAGVDLKTVGDPTGAVQSGEVDAAIRPVGALPQRAGDGTGTLELHAKLGNLRAQTGAYSKVSEVVEAYNRQLAVQRLQGLGLSEQVLAPIALKPVDASTKQERRSGQLAFLIPMLMLQFILSGAMATALDATAGEKERGTLESLLVAPVRRAEVVAGKLLATTLTALTSAAFSVAGFVLSGLAMRLWLQHQPQQQAMLTEGLGGGLSLSAGSTLALLGVALSAALLISALLISVGIFARSFKEAQTYVAPITLFLVLPAILLQFADFLQIGLGAYAIPVVGGMIAILDAVRGTPDAGHVLLAMGVNLLGAGLLALFALRSFGREEVIFRN</sequence>
<keyword evidence="3" id="KW-1185">Reference proteome</keyword>
<dbReference type="Pfam" id="PF12679">
    <property type="entry name" value="ABC2_membrane_2"/>
    <property type="match status" value="1"/>
</dbReference>
<feature type="transmembrane region" description="Helical" evidence="1">
    <location>
        <begin position="387"/>
        <end position="409"/>
    </location>
</feature>
<dbReference type="PANTHER" id="PTHR43471:SF3">
    <property type="entry name" value="ABC TRANSPORTER PERMEASE PROTEIN NATB"/>
    <property type="match status" value="1"/>
</dbReference>
<accession>A0A2T3WCS6</accession>
<feature type="transmembrane region" description="Helical" evidence="1">
    <location>
        <begin position="363"/>
        <end position="381"/>
    </location>
</feature>
<dbReference type="AlphaFoldDB" id="A0A2T3WCS6"/>
<dbReference type="Proteomes" id="UP000240317">
    <property type="component" value="Unassembled WGS sequence"/>
</dbReference>
<reference evidence="2 3" key="1">
    <citation type="submission" date="2018-03" db="EMBL/GenBank/DDBJ databases">
        <title>Draft genome of Deinococcus sp. OD32.</title>
        <authorList>
            <person name="Wang X.-P."/>
            <person name="Du Z.-J."/>
        </authorList>
    </citation>
    <scope>NUCLEOTIDE SEQUENCE [LARGE SCALE GENOMIC DNA]</scope>
    <source>
        <strain evidence="2 3">OD32</strain>
    </source>
</reference>
<proteinExistence type="predicted"/>
<name>A0A2T3WCS6_9DEIO</name>
<protein>
    <submittedName>
        <fullName evidence="2">ABC transporter permease</fullName>
    </submittedName>
</protein>
<feature type="transmembrane region" description="Helical" evidence="1">
    <location>
        <begin position="33"/>
        <end position="55"/>
    </location>
</feature>
<keyword evidence="1" id="KW-0812">Transmembrane</keyword>
<evidence type="ECO:0000313" key="2">
    <source>
        <dbReference type="EMBL" id="PTA69657.1"/>
    </source>
</evidence>
<keyword evidence="1" id="KW-1133">Transmembrane helix</keyword>
<evidence type="ECO:0000313" key="3">
    <source>
        <dbReference type="Proteomes" id="UP000240317"/>
    </source>
</evidence>
<feature type="transmembrane region" description="Helical" evidence="1">
    <location>
        <begin position="257"/>
        <end position="279"/>
    </location>
</feature>
<dbReference type="EMBL" id="PYSV01000001">
    <property type="protein sequence ID" value="PTA69657.1"/>
    <property type="molecule type" value="Genomic_DNA"/>
</dbReference>
<feature type="transmembrane region" description="Helical" evidence="1">
    <location>
        <begin position="335"/>
        <end position="356"/>
    </location>
</feature>
<dbReference type="GO" id="GO:0005886">
    <property type="term" value="C:plasma membrane"/>
    <property type="evidence" value="ECO:0007669"/>
    <property type="project" value="UniProtKB-SubCell"/>
</dbReference>
<feature type="transmembrane region" description="Helical" evidence="1">
    <location>
        <begin position="305"/>
        <end position="329"/>
    </location>
</feature>